<comment type="caution">
    <text evidence="3">The sequence shown here is derived from an EMBL/GenBank/DDBJ whole genome shotgun (WGS) entry which is preliminary data.</text>
</comment>
<dbReference type="CDD" id="cd03789">
    <property type="entry name" value="GT9_LPS_heptosyltransferase"/>
    <property type="match status" value="1"/>
</dbReference>
<dbReference type="Pfam" id="PF01075">
    <property type="entry name" value="Glyco_transf_9"/>
    <property type="match status" value="1"/>
</dbReference>
<dbReference type="GO" id="GO:0009244">
    <property type="term" value="P:lipopolysaccharide core region biosynthetic process"/>
    <property type="evidence" value="ECO:0007669"/>
    <property type="project" value="TreeGrafter"/>
</dbReference>
<gene>
    <name evidence="3" type="ORF">ENV62_07925</name>
</gene>
<protein>
    <submittedName>
        <fullName evidence="3">Glycosyltransferase family 9 protein</fullName>
    </submittedName>
</protein>
<dbReference type="InterPro" id="IPR051199">
    <property type="entry name" value="LPS_LOS_Heptosyltrfase"/>
</dbReference>
<evidence type="ECO:0000256" key="2">
    <source>
        <dbReference type="ARBA" id="ARBA00022679"/>
    </source>
</evidence>
<dbReference type="PANTHER" id="PTHR30160:SF7">
    <property type="entry name" value="ADP-HEPTOSE--LPS HEPTOSYLTRANSFERASE 2"/>
    <property type="match status" value="1"/>
</dbReference>
<dbReference type="AlphaFoldDB" id="A0A7C3SJC0"/>
<sequence>MSPRRILVMQLARLGDLVQTWPLLRQLREVYPEAQIGLLMDESLVDLAKFGPRLDALYPMDLKKISRLTPNRPAEAYCELDHCLADLQAAGFDLVFNLNFSRLTLLIAYLLGAPVIGYQPVKGGREFWREPWLAWIYGLVHDRAFSRIHISDVFRHLVRGRETEAAHPSQTASSKEPVIALQLGTRHPRRTWPPENFARLAGLLIEKSGAKLRLLGTARERALGERVNDLLKPRFRDRVLNLQGKTDLTELAGHLREADLVVSGDTGPLHLAAALGTRVVAIFQGPASCFETGPYGSGQAVIQAEPRCHPCRESGDECQEPLCQRLVTPEFVAEVILAGFGAKGPGSGSRIPPEVRVYESFRDGFGVNYASCHGKPLGWIDLVGWAYRAAGARLLHHPSPRWPSRRPELSQNDLRALELLAKALQNGATEGNEPSVCKALTPLRAFGAALQHQAGWKEGRHSASERFREMKRALREELERFIS</sequence>
<dbReference type="GO" id="GO:0008713">
    <property type="term" value="F:ADP-heptose-lipopolysaccharide heptosyltransferase activity"/>
    <property type="evidence" value="ECO:0007669"/>
    <property type="project" value="TreeGrafter"/>
</dbReference>
<keyword evidence="1" id="KW-0328">Glycosyltransferase</keyword>
<evidence type="ECO:0000256" key="1">
    <source>
        <dbReference type="ARBA" id="ARBA00022676"/>
    </source>
</evidence>
<dbReference type="GO" id="GO:0005829">
    <property type="term" value="C:cytosol"/>
    <property type="evidence" value="ECO:0007669"/>
    <property type="project" value="TreeGrafter"/>
</dbReference>
<name>A0A7C3SJC0_9BACT</name>
<dbReference type="EMBL" id="DTHB01000050">
    <property type="protein sequence ID" value="HGB15143.1"/>
    <property type="molecule type" value="Genomic_DNA"/>
</dbReference>
<proteinExistence type="predicted"/>
<dbReference type="PANTHER" id="PTHR30160">
    <property type="entry name" value="TETRAACYLDISACCHARIDE 4'-KINASE-RELATED"/>
    <property type="match status" value="1"/>
</dbReference>
<reference evidence="3" key="1">
    <citation type="journal article" date="2020" name="mSystems">
        <title>Genome- and Community-Level Interaction Insights into Carbon Utilization and Element Cycling Functions of Hydrothermarchaeota in Hydrothermal Sediment.</title>
        <authorList>
            <person name="Zhou Z."/>
            <person name="Liu Y."/>
            <person name="Xu W."/>
            <person name="Pan J."/>
            <person name="Luo Z.H."/>
            <person name="Li M."/>
        </authorList>
    </citation>
    <scope>NUCLEOTIDE SEQUENCE [LARGE SCALE GENOMIC DNA]</scope>
    <source>
        <strain evidence="3">SpSt-776</strain>
    </source>
</reference>
<dbReference type="InterPro" id="IPR002201">
    <property type="entry name" value="Glyco_trans_9"/>
</dbReference>
<accession>A0A7C3SJC0</accession>
<dbReference type="SUPFAM" id="SSF53756">
    <property type="entry name" value="UDP-Glycosyltransferase/glycogen phosphorylase"/>
    <property type="match status" value="1"/>
</dbReference>
<organism evidence="3">
    <name type="scientific">Desulfobacca acetoxidans</name>
    <dbReference type="NCBI Taxonomy" id="60893"/>
    <lineage>
        <taxon>Bacteria</taxon>
        <taxon>Pseudomonadati</taxon>
        <taxon>Thermodesulfobacteriota</taxon>
        <taxon>Desulfobaccia</taxon>
        <taxon>Desulfobaccales</taxon>
        <taxon>Desulfobaccaceae</taxon>
        <taxon>Desulfobacca</taxon>
    </lineage>
</organism>
<evidence type="ECO:0000313" key="3">
    <source>
        <dbReference type="EMBL" id="HGB15143.1"/>
    </source>
</evidence>
<dbReference type="Gene3D" id="3.40.50.2000">
    <property type="entry name" value="Glycogen Phosphorylase B"/>
    <property type="match status" value="2"/>
</dbReference>
<keyword evidence="2 3" id="KW-0808">Transferase</keyword>